<organism evidence="1 2">
    <name type="scientific">Terrisporobacter mayombei</name>
    <dbReference type="NCBI Taxonomy" id="1541"/>
    <lineage>
        <taxon>Bacteria</taxon>
        <taxon>Bacillati</taxon>
        <taxon>Bacillota</taxon>
        <taxon>Clostridia</taxon>
        <taxon>Peptostreptococcales</taxon>
        <taxon>Peptostreptococcaceae</taxon>
        <taxon>Terrisporobacter</taxon>
    </lineage>
</organism>
<evidence type="ECO:0000313" key="2">
    <source>
        <dbReference type="Proteomes" id="UP001235030"/>
    </source>
</evidence>
<name>A0ABY9PZK9_9FIRM</name>
<gene>
    <name evidence="1" type="ORF">TEMA_14730</name>
</gene>
<dbReference type="Proteomes" id="UP001235030">
    <property type="component" value="Chromosome"/>
</dbReference>
<reference evidence="1 2" key="1">
    <citation type="submission" date="2022-07" db="EMBL/GenBank/DDBJ databases">
        <title>Genome sequence of Terrisporobacter mayombei DSM6539.</title>
        <authorList>
            <person name="Boeer T."/>
            <person name="Bengelsdorf F.R."/>
            <person name="Daniel R."/>
            <person name="Poehlein A."/>
        </authorList>
    </citation>
    <scope>NUCLEOTIDE SEQUENCE [LARGE SCALE GENOMIC DNA]</scope>
    <source>
        <strain evidence="1 2">DSM 6539</strain>
    </source>
</reference>
<accession>A0ABY9PZK9</accession>
<keyword evidence="2" id="KW-1185">Reference proteome</keyword>
<protein>
    <submittedName>
        <fullName evidence="1">Uncharacterized protein</fullName>
    </submittedName>
</protein>
<proteinExistence type="predicted"/>
<sequence>MSICNICGSSFYESGEGLHMRCESCRENPEFIEGVKKIIEDINYVQKKYKLNFNQALDIVKLHYINDNLDTISYNISFND</sequence>
<evidence type="ECO:0000313" key="1">
    <source>
        <dbReference type="EMBL" id="WMT81141.1"/>
    </source>
</evidence>
<dbReference type="EMBL" id="CP101637">
    <property type="protein sequence ID" value="WMT81141.1"/>
    <property type="molecule type" value="Genomic_DNA"/>
</dbReference>